<dbReference type="AlphaFoldDB" id="A0A6P4XXM9"/>
<dbReference type="InterPro" id="IPR029309">
    <property type="entry name" value="CaRF"/>
</dbReference>
<evidence type="ECO:0000313" key="3">
    <source>
        <dbReference type="RefSeq" id="XP_019616868.1"/>
    </source>
</evidence>
<sequence>MPFKLVGNISYCCHLGPDLNVKTKERYHADKEKQALEARHRQVQHTKKTDCPARFTVSQVIKFPAFKIEEDKESNRKAASAALKKAIETDASRVEAVVEYHARFPDITEHRYHPTSGQTAELQEPIDPRVKDQIVKLTLAGVRRVDEVRRHLATFVADELFRGQKPPPQTRHRFNPTDKDIRNLMKRTRDSTSGIAAEPAEVDDEALPPCADLPPRKKQRKTRLRTECASLLKEVTGLTYHLQDETFLETLKEQITDIREDIRQHVPHDETLPLSVLG</sequence>
<dbReference type="OrthoDB" id="5984937at2759"/>
<gene>
    <name evidence="3" type="primary">LOC109464360</name>
</gene>
<dbReference type="GeneID" id="109464360"/>
<accession>A0A6P4XXM9</accession>
<feature type="region of interest" description="Disordered" evidence="1">
    <location>
        <begin position="188"/>
        <end position="221"/>
    </location>
</feature>
<proteinExistence type="predicted"/>
<name>A0A6P4XXM9_BRABE</name>
<dbReference type="GO" id="GO:0003700">
    <property type="term" value="F:DNA-binding transcription factor activity"/>
    <property type="evidence" value="ECO:0007669"/>
    <property type="project" value="InterPro"/>
</dbReference>
<dbReference type="RefSeq" id="XP_019616868.1">
    <property type="nucleotide sequence ID" value="XM_019761309.1"/>
</dbReference>
<organism evidence="2 3">
    <name type="scientific">Branchiostoma belcheri</name>
    <name type="common">Amphioxus</name>
    <dbReference type="NCBI Taxonomy" id="7741"/>
    <lineage>
        <taxon>Eukaryota</taxon>
        <taxon>Metazoa</taxon>
        <taxon>Chordata</taxon>
        <taxon>Cephalochordata</taxon>
        <taxon>Leptocardii</taxon>
        <taxon>Amphioxiformes</taxon>
        <taxon>Branchiostomatidae</taxon>
        <taxon>Branchiostoma</taxon>
    </lineage>
</organism>
<dbReference type="Proteomes" id="UP000515135">
    <property type="component" value="Unplaced"/>
</dbReference>
<dbReference type="PANTHER" id="PTHR47456:SF4">
    <property type="entry name" value="SWIM-TYPE DOMAIN-CONTAINING PROTEIN"/>
    <property type="match status" value="1"/>
</dbReference>
<protein>
    <submittedName>
        <fullName evidence="3">Calcium-responsive transcription factor-like isoform X2</fullName>
    </submittedName>
</protein>
<keyword evidence="2" id="KW-1185">Reference proteome</keyword>
<reference evidence="3" key="1">
    <citation type="submission" date="2025-08" db="UniProtKB">
        <authorList>
            <consortium name="RefSeq"/>
        </authorList>
    </citation>
    <scope>IDENTIFICATION</scope>
    <source>
        <tissue evidence="3">Gonad</tissue>
    </source>
</reference>
<dbReference type="PANTHER" id="PTHR47456">
    <property type="entry name" value="PHD-TYPE DOMAIN-CONTAINING PROTEIN"/>
    <property type="match status" value="1"/>
</dbReference>
<evidence type="ECO:0000313" key="2">
    <source>
        <dbReference type="Proteomes" id="UP000515135"/>
    </source>
</evidence>
<evidence type="ECO:0000256" key="1">
    <source>
        <dbReference type="SAM" id="MobiDB-lite"/>
    </source>
</evidence>
<dbReference type="Pfam" id="PF15299">
    <property type="entry name" value="ALS2CR8"/>
    <property type="match status" value="1"/>
</dbReference>